<accession>A0ABV7NDB9</accession>
<protein>
    <submittedName>
        <fullName evidence="2">AAA family ATPase</fullName>
    </submittedName>
</protein>
<dbReference type="InterPro" id="IPR038727">
    <property type="entry name" value="NadR/Ttd14_AAA_dom"/>
</dbReference>
<dbReference type="InterPro" id="IPR052735">
    <property type="entry name" value="NAD_biosynth-regulator"/>
</dbReference>
<evidence type="ECO:0000313" key="2">
    <source>
        <dbReference type="EMBL" id="MFC3441010.1"/>
    </source>
</evidence>
<keyword evidence="3" id="KW-1185">Reference proteome</keyword>
<dbReference type="EMBL" id="JBHRVU010000004">
    <property type="protein sequence ID" value="MFC3441010.1"/>
    <property type="molecule type" value="Genomic_DNA"/>
</dbReference>
<name>A0ABV7NDB9_9SPHN</name>
<proteinExistence type="predicted"/>
<dbReference type="Pfam" id="PF13521">
    <property type="entry name" value="AAA_28"/>
    <property type="match status" value="1"/>
</dbReference>
<sequence>MTLTIVLHGVESTGKSVLAEKLARYFGTVWVPEYGRTHAETHGVDMDEQDLLVIGRTQAAMIDAAKSDARRFLFADTDSLMTAAWAEMMIGHIPPELLTYPKADLYLLMEADVAWVPDSVRIYGDDPVRARFADISRAVLESSGVRWASISGDWNARFAQAVALMERLTPSNASSGFDLAQESE</sequence>
<dbReference type="SUPFAM" id="SSF52540">
    <property type="entry name" value="P-loop containing nucleoside triphosphate hydrolases"/>
    <property type="match status" value="1"/>
</dbReference>
<evidence type="ECO:0000313" key="3">
    <source>
        <dbReference type="Proteomes" id="UP001595681"/>
    </source>
</evidence>
<evidence type="ECO:0000259" key="1">
    <source>
        <dbReference type="Pfam" id="PF13521"/>
    </source>
</evidence>
<feature type="domain" description="NadR/Ttd14 AAA" evidence="1">
    <location>
        <begin position="5"/>
        <end position="157"/>
    </location>
</feature>
<dbReference type="InterPro" id="IPR027417">
    <property type="entry name" value="P-loop_NTPase"/>
</dbReference>
<gene>
    <name evidence="2" type="ORF">ACFOKF_07330</name>
</gene>
<dbReference type="RefSeq" id="WP_380794473.1">
    <property type="nucleotide sequence ID" value="NZ_JBHRVU010000004.1"/>
</dbReference>
<dbReference type="Gene3D" id="3.40.50.300">
    <property type="entry name" value="P-loop containing nucleotide triphosphate hydrolases"/>
    <property type="match status" value="1"/>
</dbReference>
<organism evidence="2 3">
    <name type="scientific">Sphingobium rhizovicinum</name>
    <dbReference type="NCBI Taxonomy" id="432308"/>
    <lineage>
        <taxon>Bacteria</taxon>
        <taxon>Pseudomonadati</taxon>
        <taxon>Pseudomonadota</taxon>
        <taxon>Alphaproteobacteria</taxon>
        <taxon>Sphingomonadales</taxon>
        <taxon>Sphingomonadaceae</taxon>
        <taxon>Sphingobium</taxon>
    </lineage>
</organism>
<dbReference type="PANTHER" id="PTHR37512:SF1">
    <property type="entry name" value="NADR_TTD14 AAA DOMAIN-CONTAINING PROTEIN"/>
    <property type="match status" value="1"/>
</dbReference>
<dbReference type="Proteomes" id="UP001595681">
    <property type="component" value="Unassembled WGS sequence"/>
</dbReference>
<comment type="caution">
    <text evidence="2">The sequence shown here is derived from an EMBL/GenBank/DDBJ whole genome shotgun (WGS) entry which is preliminary data.</text>
</comment>
<dbReference type="PANTHER" id="PTHR37512">
    <property type="entry name" value="TRIFUNCTIONAL NAD BIOSYNTHESIS/REGULATOR PROTEIN NADR"/>
    <property type="match status" value="1"/>
</dbReference>
<reference evidence="3" key="1">
    <citation type="journal article" date="2019" name="Int. J. Syst. Evol. Microbiol.">
        <title>The Global Catalogue of Microorganisms (GCM) 10K type strain sequencing project: providing services to taxonomists for standard genome sequencing and annotation.</title>
        <authorList>
            <consortium name="The Broad Institute Genomics Platform"/>
            <consortium name="The Broad Institute Genome Sequencing Center for Infectious Disease"/>
            <person name="Wu L."/>
            <person name="Ma J."/>
        </authorList>
    </citation>
    <scope>NUCLEOTIDE SEQUENCE [LARGE SCALE GENOMIC DNA]</scope>
    <source>
        <strain evidence="3">CCM 7491</strain>
    </source>
</reference>